<reference evidence="2" key="1">
    <citation type="submission" date="2017-07" db="EMBL/GenBank/DDBJ databases">
        <title>Leptospira spp. isolated from tropical soils.</title>
        <authorList>
            <person name="Thibeaux R."/>
            <person name="Iraola G."/>
            <person name="Ferres I."/>
            <person name="Bierque E."/>
            <person name="Girault D."/>
            <person name="Soupe-Gilbert M.-E."/>
            <person name="Picardeau M."/>
            <person name="Goarant C."/>
        </authorList>
    </citation>
    <scope>NUCLEOTIDE SEQUENCE [LARGE SCALE GENOMIC DNA]</scope>
    <source>
        <strain evidence="2">ATI7-C-A5</strain>
    </source>
</reference>
<dbReference type="Proteomes" id="UP000232122">
    <property type="component" value="Unassembled WGS sequence"/>
</dbReference>
<protein>
    <submittedName>
        <fullName evidence="2">Uncharacterized protein</fullName>
    </submittedName>
</protein>
<sequence length="267" mass="30468">MRKILLLIFVLAFLPSILFSEKKKIYIRRGEGALPIKDTYINTGIAFLSIFEYPVLDPRQIEAIVIGLQDRTYSLNSKHTSFGIEIPGELPSTFYRVGFTNSIYSARPYDSYLNAVYANKYVLIEPRPVIDGLQNAFLLFSLQYVVPYISTEMRNGVRYETNSIDLGIKYEFKAFSGLDLIGGVDGGIGVCVIRESCTSYNISPFAGIKLNFWDISVALEAYHRYVWLEFGPASLHLNIKSTDTYMITLYREFDTETADSLRKEIFR</sequence>
<reference evidence="1" key="3">
    <citation type="submission" date="2023-10" db="EMBL/GenBank/DDBJ databases">
        <authorList>
            <person name="Picardeau M."/>
            <person name="Thibeaux R."/>
        </authorList>
    </citation>
    <scope>NUCLEOTIDE SEQUENCE</scope>
    <source>
        <strain evidence="1">ATI7-C-A5</strain>
    </source>
</reference>
<accession>A0A2N0BIF6</accession>
<dbReference type="OrthoDB" id="338795at2"/>
<proteinExistence type="predicted"/>
<dbReference type="EMBL" id="NPEF02000002">
    <property type="protein sequence ID" value="MDV6234501.1"/>
    <property type="molecule type" value="Genomic_DNA"/>
</dbReference>
<gene>
    <name evidence="1" type="ORF">CH379_002530</name>
    <name evidence="2" type="ORF">CH379_08865</name>
</gene>
<evidence type="ECO:0000313" key="3">
    <source>
        <dbReference type="Proteomes" id="UP000232122"/>
    </source>
</evidence>
<evidence type="ECO:0000313" key="1">
    <source>
        <dbReference type="EMBL" id="MDV6234501.1"/>
    </source>
</evidence>
<evidence type="ECO:0000313" key="2">
    <source>
        <dbReference type="EMBL" id="PJZ93255.1"/>
    </source>
</evidence>
<accession>A0A2N0B9M6</accession>
<reference evidence="1 3" key="2">
    <citation type="journal article" date="2018" name="Microb. Genom.">
        <title>Deciphering the unexplored Leptospira diversity from soils uncovers genomic evolution to virulence.</title>
        <authorList>
            <person name="Thibeaux R."/>
            <person name="Iraola G."/>
            <person name="Ferres I."/>
            <person name="Bierque E."/>
            <person name="Girault D."/>
            <person name="Soupe-Gilbert M.E."/>
            <person name="Picardeau M."/>
            <person name="Goarant C."/>
        </authorList>
    </citation>
    <scope>NUCLEOTIDE SEQUENCE [LARGE SCALE GENOMIC DNA]</scope>
    <source>
        <strain evidence="1 3">ATI7-C-A5</strain>
    </source>
</reference>
<dbReference type="RefSeq" id="WP_100747596.1">
    <property type="nucleotide sequence ID" value="NZ_NPEF02000002.1"/>
</dbReference>
<organism evidence="2">
    <name type="scientific">Leptospira ellisii</name>
    <dbReference type="NCBI Taxonomy" id="2023197"/>
    <lineage>
        <taxon>Bacteria</taxon>
        <taxon>Pseudomonadati</taxon>
        <taxon>Spirochaetota</taxon>
        <taxon>Spirochaetia</taxon>
        <taxon>Leptospirales</taxon>
        <taxon>Leptospiraceae</taxon>
        <taxon>Leptospira</taxon>
    </lineage>
</organism>
<comment type="caution">
    <text evidence="2">The sequence shown here is derived from an EMBL/GenBank/DDBJ whole genome shotgun (WGS) entry which is preliminary data.</text>
</comment>
<name>A0A2N0BIF6_9LEPT</name>
<dbReference type="AlphaFoldDB" id="A0A2N0BIF6"/>
<dbReference type="EMBL" id="NPEF01000073">
    <property type="protein sequence ID" value="PJZ93255.1"/>
    <property type="molecule type" value="Genomic_DNA"/>
</dbReference>
<keyword evidence="3" id="KW-1185">Reference proteome</keyword>